<evidence type="ECO:0000256" key="2">
    <source>
        <dbReference type="ARBA" id="ARBA00022676"/>
    </source>
</evidence>
<dbReference type="InterPro" id="IPR029044">
    <property type="entry name" value="Nucleotide-diphossugar_trans"/>
</dbReference>
<keyword evidence="4" id="KW-0812">Transmembrane</keyword>
<comment type="similarity">
    <text evidence="1">Belongs to the glycosyltransferase 2 family.</text>
</comment>
<keyword evidence="4" id="KW-1133">Transmembrane helix</keyword>
<dbReference type="PANTHER" id="PTHR43630">
    <property type="entry name" value="POLY-BETA-1,6-N-ACETYL-D-GLUCOSAMINE SYNTHASE"/>
    <property type="match status" value="1"/>
</dbReference>
<evidence type="ECO:0000313" key="6">
    <source>
        <dbReference type="EMBL" id="CAG5080555.1"/>
    </source>
</evidence>
<feature type="domain" description="Glycosyltransferase 2-like" evidence="5">
    <location>
        <begin position="43"/>
        <end position="202"/>
    </location>
</feature>
<accession>A0A916JLM5</accession>
<reference evidence="6" key="1">
    <citation type="submission" date="2021-04" db="EMBL/GenBank/DDBJ databases">
        <authorList>
            <person name="Rodrigo-Torres L."/>
            <person name="Arahal R. D."/>
            <person name="Lucena T."/>
        </authorList>
    </citation>
    <scope>NUCLEOTIDE SEQUENCE</scope>
    <source>
        <strain evidence="6">AS29M-1</strain>
    </source>
</reference>
<evidence type="ECO:0000259" key="5">
    <source>
        <dbReference type="Pfam" id="PF00535"/>
    </source>
</evidence>
<organism evidence="6 7">
    <name type="scientific">Parvicella tangerina</name>
    <dbReference type="NCBI Taxonomy" id="2829795"/>
    <lineage>
        <taxon>Bacteria</taxon>
        <taxon>Pseudomonadati</taxon>
        <taxon>Bacteroidota</taxon>
        <taxon>Flavobacteriia</taxon>
        <taxon>Flavobacteriales</taxon>
        <taxon>Parvicellaceae</taxon>
        <taxon>Parvicella</taxon>
    </lineage>
</organism>
<dbReference type="Gene3D" id="3.90.550.10">
    <property type="entry name" value="Spore Coat Polysaccharide Biosynthesis Protein SpsA, Chain A"/>
    <property type="match status" value="1"/>
</dbReference>
<proteinExistence type="inferred from homology"/>
<name>A0A916JLM5_9FLAO</name>
<dbReference type="AlphaFoldDB" id="A0A916JLM5"/>
<feature type="transmembrane region" description="Helical" evidence="4">
    <location>
        <begin position="273"/>
        <end position="290"/>
    </location>
</feature>
<evidence type="ECO:0000256" key="1">
    <source>
        <dbReference type="ARBA" id="ARBA00006739"/>
    </source>
</evidence>
<dbReference type="SUPFAM" id="SSF53448">
    <property type="entry name" value="Nucleotide-diphospho-sugar transferases"/>
    <property type="match status" value="1"/>
</dbReference>
<dbReference type="Proteomes" id="UP000683507">
    <property type="component" value="Chromosome"/>
</dbReference>
<dbReference type="InterPro" id="IPR001173">
    <property type="entry name" value="Glyco_trans_2-like"/>
</dbReference>
<feature type="transmembrane region" description="Helical" evidence="4">
    <location>
        <begin position="7"/>
        <end position="31"/>
    </location>
</feature>
<protein>
    <submittedName>
        <fullName evidence="6">Undecaprenyl-phosphate 4-deoxy-4-formamido-L-arabinose transferase</fullName>
        <ecNumber evidence="6">2.4.2.53</ecNumber>
    </submittedName>
</protein>
<dbReference type="EC" id="2.4.2.53" evidence="6"/>
<evidence type="ECO:0000256" key="3">
    <source>
        <dbReference type="ARBA" id="ARBA00022679"/>
    </source>
</evidence>
<gene>
    <name evidence="6" type="primary">arnC_3</name>
    <name evidence="6" type="ORF">CRYO30217_01372</name>
</gene>
<evidence type="ECO:0000256" key="4">
    <source>
        <dbReference type="SAM" id="Phobius"/>
    </source>
</evidence>
<keyword evidence="2 6" id="KW-0328">Glycosyltransferase</keyword>
<dbReference type="KEGG" id="ptan:CRYO30217_01372"/>
<keyword evidence="3 6" id="KW-0808">Transferase</keyword>
<dbReference type="GO" id="GO:0099621">
    <property type="term" value="F:undecaprenyl-phosphate 4-deoxy-4-formamido-L-arabinose transferase activity"/>
    <property type="evidence" value="ECO:0007669"/>
    <property type="project" value="UniProtKB-EC"/>
</dbReference>
<feature type="transmembrane region" description="Helical" evidence="4">
    <location>
        <begin position="297"/>
        <end position="318"/>
    </location>
</feature>
<dbReference type="EMBL" id="OU015584">
    <property type="protein sequence ID" value="CAG5080555.1"/>
    <property type="molecule type" value="Genomic_DNA"/>
</dbReference>
<dbReference type="Pfam" id="PF00535">
    <property type="entry name" value="Glycos_transf_2"/>
    <property type="match status" value="1"/>
</dbReference>
<dbReference type="PANTHER" id="PTHR43630:SF1">
    <property type="entry name" value="POLY-BETA-1,6-N-ACETYL-D-GLUCOSAMINE SYNTHASE"/>
    <property type="match status" value="1"/>
</dbReference>
<feature type="transmembrane region" description="Helical" evidence="4">
    <location>
        <begin position="324"/>
        <end position="343"/>
    </location>
</feature>
<keyword evidence="7" id="KW-1185">Reference proteome</keyword>
<keyword evidence="4" id="KW-0472">Membrane</keyword>
<evidence type="ECO:0000313" key="7">
    <source>
        <dbReference type="Proteomes" id="UP000683507"/>
    </source>
</evidence>
<sequence length="355" mass="39553">MLLFLTYCLILLLYVVIVLIIPGIGFIGLLGKGKTESGNIKISVVIPFRDEANSANKLCRSINQLDYPRDWFEVILVDDASTDDTLALLGDLDKSIDHTVIQLAEQSGKKAALSQAIAEAKYDYILTVDADCELPKDLLRQVQPQADVSLGVALKTTNSWRIIENIQEAESLLLAGITLGSANMEVPMLATGANLAYRKSVFQETIPYHGNMHIPSGDDMFLLKAALDHEVVIHPRIGKPVTTHCEVSWNAYLEQSARWSGKNKAVGLPQASLAAWLVLIANLLLPLSLITHFSSGWIILFIKFVVDFLFLFLGATYYERFKVLLFAPLVFWFYPIHLLRVVIKILQNTGKRNND</sequence>